<dbReference type="PIRSF" id="PIRSF017082">
    <property type="entry name" value="YflP"/>
    <property type="match status" value="1"/>
</dbReference>
<dbReference type="PANTHER" id="PTHR42928">
    <property type="entry name" value="TRICARBOXYLATE-BINDING PROTEIN"/>
    <property type="match status" value="1"/>
</dbReference>
<dbReference type="AlphaFoldDB" id="A0AAX3DXH1"/>
<dbReference type="InterPro" id="IPR006311">
    <property type="entry name" value="TAT_signal"/>
</dbReference>
<dbReference type="RefSeq" id="WP_264074749.1">
    <property type="nucleotide sequence ID" value="NZ_CP076676.1"/>
</dbReference>
<evidence type="ECO:0000313" key="3">
    <source>
        <dbReference type="Proteomes" id="UP001163166"/>
    </source>
</evidence>
<dbReference type="PROSITE" id="PS51318">
    <property type="entry name" value="TAT"/>
    <property type="match status" value="1"/>
</dbReference>
<dbReference type="SUPFAM" id="SSF53850">
    <property type="entry name" value="Periplasmic binding protein-like II"/>
    <property type="match status" value="1"/>
</dbReference>
<dbReference type="Gene3D" id="3.40.190.10">
    <property type="entry name" value="Periplasmic binding protein-like II"/>
    <property type="match status" value="1"/>
</dbReference>
<gene>
    <name evidence="2" type="ORF">KQX62_22380</name>
</gene>
<proteinExistence type="inferred from homology"/>
<name>A0AAX3DXH1_RHOPL</name>
<evidence type="ECO:0000256" key="1">
    <source>
        <dbReference type="ARBA" id="ARBA00006987"/>
    </source>
</evidence>
<sequence length="335" mass="35890">MIEPLYPRSRISRRSILRGAAAIATLQLLPRRARAADWPTRQVTLVVPFTAGGTTDILARLIATRLSEHYGQAFVIDNRGGESGNIAAAYVAKVPADGYTFIVGTPGIHATNRLVYRTMGYDPATDFTPVILIARVPNLLSVTKSLPVTSVTELISYARQRPRELFYGVSALGSTGHLSTELFKTMTGVEITAVPYKGSAPMLRDLAEGRVHLTIDNLPASKPLLEAGEIRPLAVTTAKRWPPLPHLPTIAEAGVPGYETASWFTIGAPRGTPPEIVTSLNATVAAFLASDSGTAKLRDIGAEPGGGSPEDMRRHVEAEIARWEKVAKTAGIVPL</sequence>
<dbReference type="PANTHER" id="PTHR42928:SF5">
    <property type="entry name" value="BLR1237 PROTEIN"/>
    <property type="match status" value="1"/>
</dbReference>
<dbReference type="Pfam" id="PF03401">
    <property type="entry name" value="TctC"/>
    <property type="match status" value="1"/>
</dbReference>
<protein>
    <submittedName>
        <fullName evidence="2">Tripartite tricarboxylate transporter substrate binding protein</fullName>
    </submittedName>
</protein>
<dbReference type="InterPro" id="IPR042100">
    <property type="entry name" value="Bug_dom1"/>
</dbReference>
<organism evidence="2 3">
    <name type="scientific">Rhodopseudomonas palustris</name>
    <dbReference type="NCBI Taxonomy" id="1076"/>
    <lineage>
        <taxon>Bacteria</taxon>
        <taxon>Pseudomonadati</taxon>
        <taxon>Pseudomonadota</taxon>
        <taxon>Alphaproteobacteria</taxon>
        <taxon>Hyphomicrobiales</taxon>
        <taxon>Nitrobacteraceae</taxon>
        <taxon>Rhodopseudomonas</taxon>
    </lineage>
</organism>
<reference evidence="2" key="1">
    <citation type="journal article" date="2022" name="Biol. Control">
        <title>In silico genomic analysis of Rhodopseudomonas palustris strains revealed potential biocontrol agents and crop yield enhancers.</title>
        <authorList>
            <person name="Surachat K."/>
            <person name="Kantachote D."/>
            <person name="Deachamag P."/>
            <person name="Wonglapsuwan M."/>
        </authorList>
    </citation>
    <scope>NUCLEOTIDE SEQUENCE</scope>
    <source>
        <strain evidence="2">TLS06</strain>
    </source>
</reference>
<dbReference type="Gene3D" id="3.40.190.150">
    <property type="entry name" value="Bordetella uptake gene, domain 1"/>
    <property type="match status" value="1"/>
</dbReference>
<dbReference type="EMBL" id="CP076676">
    <property type="protein sequence ID" value="UYO39419.1"/>
    <property type="molecule type" value="Genomic_DNA"/>
</dbReference>
<dbReference type="Proteomes" id="UP001163166">
    <property type="component" value="Chromosome"/>
</dbReference>
<dbReference type="InterPro" id="IPR005064">
    <property type="entry name" value="BUG"/>
</dbReference>
<evidence type="ECO:0000313" key="2">
    <source>
        <dbReference type="EMBL" id="UYO39419.1"/>
    </source>
</evidence>
<accession>A0AAX3DXH1</accession>
<dbReference type="CDD" id="cd13578">
    <property type="entry name" value="PBP2_Bug27"/>
    <property type="match status" value="1"/>
</dbReference>
<comment type="similarity">
    <text evidence="1">Belongs to the UPF0065 (bug) family.</text>
</comment>